<dbReference type="InterPro" id="IPR032710">
    <property type="entry name" value="NTF2-like_dom_sf"/>
</dbReference>
<dbReference type="Pfam" id="PF12680">
    <property type="entry name" value="SnoaL_2"/>
    <property type="match status" value="1"/>
</dbReference>
<dbReference type="EMBL" id="JAAQTO010000039">
    <property type="protein sequence ID" value="NIC06588.1"/>
    <property type="molecule type" value="Genomic_DNA"/>
</dbReference>
<organism evidence="2 3">
    <name type="scientific">Billgrantia bachuensis</name>
    <dbReference type="NCBI Taxonomy" id="2717286"/>
    <lineage>
        <taxon>Bacteria</taxon>
        <taxon>Pseudomonadati</taxon>
        <taxon>Pseudomonadota</taxon>
        <taxon>Gammaproteobacteria</taxon>
        <taxon>Oceanospirillales</taxon>
        <taxon>Halomonadaceae</taxon>
        <taxon>Billgrantia</taxon>
    </lineage>
</organism>
<feature type="domain" description="SnoaL-like" evidence="1">
    <location>
        <begin position="11"/>
        <end position="122"/>
    </location>
</feature>
<dbReference type="SUPFAM" id="SSF54427">
    <property type="entry name" value="NTF2-like"/>
    <property type="match status" value="1"/>
</dbReference>
<proteinExistence type="predicted"/>
<evidence type="ECO:0000313" key="3">
    <source>
        <dbReference type="Proteomes" id="UP001318321"/>
    </source>
</evidence>
<evidence type="ECO:0000259" key="1">
    <source>
        <dbReference type="Pfam" id="PF12680"/>
    </source>
</evidence>
<sequence>MDESTKRDLIDRYITAYNHFDIDGMLVVLDPGVSFENYSGGELTTSANGIDEFRQLAEHAKGFFSERVQRVTSLTFSQDGATAEIDYHGRLAQDIPGGPKAGSLIELNGISEFTFGSERITKIIDRS</sequence>
<comment type="caution">
    <text evidence="2">The sequence shown here is derived from an EMBL/GenBank/DDBJ whole genome shotgun (WGS) entry which is preliminary data.</text>
</comment>
<protein>
    <submittedName>
        <fullName evidence="2">Nuclear transport factor 2 family protein</fullName>
    </submittedName>
</protein>
<dbReference type="Proteomes" id="UP001318321">
    <property type="component" value="Unassembled WGS sequence"/>
</dbReference>
<gene>
    <name evidence="2" type="ORF">HBJ55_14250</name>
</gene>
<keyword evidence="3" id="KW-1185">Reference proteome</keyword>
<dbReference type="Gene3D" id="3.10.450.50">
    <property type="match status" value="1"/>
</dbReference>
<dbReference type="InterPro" id="IPR037401">
    <property type="entry name" value="SnoaL-like"/>
</dbReference>
<accession>A0ABX0PU14</accession>
<name>A0ABX0PU14_9GAMM</name>
<reference evidence="2 3" key="1">
    <citation type="submission" date="2020-03" db="EMBL/GenBank/DDBJ databases">
        <title>Identification of Halomonas strains.</title>
        <authorList>
            <person name="Xiao Z."/>
            <person name="Dong F."/>
            <person name="Wang Z."/>
            <person name="Zhao J.-Y."/>
        </authorList>
    </citation>
    <scope>NUCLEOTIDE SEQUENCE [LARGE SCALE GENOMIC DNA]</scope>
    <source>
        <strain evidence="2 3">DX6</strain>
    </source>
</reference>
<evidence type="ECO:0000313" key="2">
    <source>
        <dbReference type="EMBL" id="NIC06588.1"/>
    </source>
</evidence>
<dbReference type="RefSeq" id="WP_167116132.1">
    <property type="nucleotide sequence ID" value="NZ_JAAQTO010000039.1"/>
</dbReference>